<accession>A0A022RGA4</accession>
<organism evidence="2 3">
    <name type="scientific">Erythranthe guttata</name>
    <name type="common">Yellow monkey flower</name>
    <name type="synonym">Mimulus guttatus</name>
    <dbReference type="NCBI Taxonomy" id="4155"/>
    <lineage>
        <taxon>Eukaryota</taxon>
        <taxon>Viridiplantae</taxon>
        <taxon>Streptophyta</taxon>
        <taxon>Embryophyta</taxon>
        <taxon>Tracheophyta</taxon>
        <taxon>Spermatophyta</taxon>
        <taxon>Magnoliopsida</taxon>
        <taxon>eudicotyledons</taxon>
        <taxon>Gunneridae</taxon>
        <taxon>Pentapetalae</taxon>
        <taxon>asterids</taxon>
        <taxon>lamiids</taxon>
        <taxon>Lamiales</taxon>
        <taxon>Phrymaceae</taxon>
        <taxon>Erythranthe</taxon>
    </lineage>
</organism>
<dbReference type="EMBL" id="KI630476">
    <property type="protein sequence ID" value="EYU38817.1"/>
    <property type="molecule type" value="Genomic_DNA"/>
</dbReference>
<proteinExistence type="predicted"/>
<dbReference type="InterPro" id="IPR040305">
    <property type="entry name" value="At1g75730-like"/>
</dbReference>
<feature type="compositionally biased region" description="Basic residues" evidence="1">
    <location>
        <begin position="81"/>
        <end position="94"/>
    </location>
</feature>
<feature type="region of interest" description="Disordered" evidence="1">
    <location>
        <begin position="1"/>
        <end position="23"/>
    </location>
</feature>
<gene>
    <name evidence="2" type="ORF">MIMGU_mgv1a004330mg</name>
</gene>
<dbReference type="eggNOG" id="ENOG502RJSI">
    <property type="taxonomic scope" value="Eukaryota"/>
</dbReference>
<dbReference type="OrthoDB" id="778649at2759"/>
<feature type="region of interest" description="Disordered" evidence="1">
    <location>
        <begin position="208"/>
        <end position="239"/>
    </location>
</feature>
<evidence type="ECO:0000313" key="2">
    <source>
        <dbReference type="EMBL" id="EYU38818.1"/>
    </source>
</evidence>
<reference evidence="2 3" key="1">
    <citation type="journal article" date="2013" name="Proc. Natl. Acad. Sci. U.S.A.">
        <title>Fine-scale variation in meiotic recombination in Mimulus inferred from population shotgun sequencing.</title>
        <authorList>
            <person name="Hellsten U."/>
            <person name="Wright K.M."/>
            <person name="Jenkins J."/>
            <person name="Shu S."/>
            <person name="Yuan Y."/>
            <person name="Wessler S.R."/>
            <person name="Schmutz J."/>
            <person name="Willis J.H."/>
            <person name="Rokhsar D.S."/>
        </authorList>
    </citation>
    <scope>NUCLEOTIDE SEQUENCE [LARGE SCALE GENOMIC DNA]</scope>
    <source>
        <strain evidence="3">cv. DUN x IM62</strain>
    </source>
</reference>
<keyword evidence="3" id="KW-1185">Reference proteome</keyword>
<sequence>MGSVGFDGEDESQPSTSTGKKYKLPRTILDGCGAVNHASVPRKLRSAVKKRGRESVTIIPLPVSRKKHHVSNGVETLGKKYSTKKPKQNKKKGKITKDEEEVAEALYALSGMFFDSNKTNQTGLDNEVSEAKSPAIHNSVEDTVIPTPKEESNKIGSKSTLGIVQNSPPEIVESQSDINLVQRPRIFPSGEHATELRQAAISGIQYDKNYPPMDIKKDKGLFPSPPQNSKPQESGKRIPPWFEKANSAPAIENNSITTEKVVVESNKSWKRSTAHVYISRLIRVLQLSEKNEGLVENNKPTQVTTCGDRNDSISFAPSAEIQNNSAETRNEFLNKRPVQDRPESSALCSRKQNYDFLALGSGVCGLDGRKSVNGAVHINEQFHMQAQNHSAMFFLPPPQNGYSSTFHAHNSALAPQQVQIPQTLNSSFTSQLQTWYNGGGRDAPSMVNYAHTIFPHVHAALASKYQQFSSPHQHQHNIMAMNSSLNVKKHHHQQYHNNTTHQENLRLGFERNGAVFYPENVPQFQLPCNQRF</sequence>
<feature type="region of interest" description="Disordered" evidence="1">
    <location>
        <begin position="124"/>
        <end position="162"/>
    </location>
</feature>
<dbReference type="PANTHER" id="PTHR34792:SF1">
    <property type="entry name" value="OS02G0121500 PROTEIN"/>
    <property type="match status" value="1"/>
</dbReference>
<feature type="region of interest" description="Disordered" evidence="1">
    <location>
        <begin position="59"/>
        <end position="97"/>
    </location>
</feature>
<evidence type="ECO:0000256" key="1">
    <source>
        <dbReference type="SAM" id="MobiDB-lite"/>
    </source>
</evidence>
<dbReference type="Proteomes" id="UP000030748">
    <property type="component" value="Unassembled WGS sequence"/>
</dbReference>
<name>A0A022RGA4_ERYGU</name>
<protein>
    <submittedName>
        <fullName evidence="2">Uncharacterized protein</fullName>
    </submittedName>
</protein>
<dbReference type="EMBL" id="KI630476">
    <property type="protein sequence ID" value="EYU38818.1"/>
    <property type="molecule type" value="Genomic_DNA"/>
</dbReference>
<evidence type="ECO:0000313" key="3">
    <source>
        <dbReference type="Proteomes" id="UP000030748"/>
    </source>
</evidence>
<dbReference type="PANTHER" id="PTHR34792">
    <property type="entry name" value="OS02G0121500 PROTEIN"/>
    <property type="match status" value="1"/>
</dbReference>
<dbReference type="KEGG" id="egt:105956427"/>
<dbReference type="EMBL" id="KI630476">
    <property type="protein sequence ID" value="EYU38816.1"/>
    <property type="molecule type" value="Genomic_DNA"/>
</dbReference>
<dbReference type="AlphaFoldDB" id="A0A022RGA4"/>